<organism evidence="2 3">
    <name type="scientific">Bacillus mycoides</name>
    <dbReference type="NCBI Taxonomy" id="1405"/>
    <lineage>
        <taxon>Bacteria</taxon>
        <taxon>Bacillati</taxon>
        <taxon>Bacillota</taxon>
        <taxon>Bacilli</taxon>
        <taxon>Bacillales</taxon>
        <taxon>Bacillaceae</taxon>
        <taxon>Bacillus</taxon>
        <taxon>Bacillus cereus group</taxon>
    </lineage>
</organism>
<accession>A0A1E8BNK9</accession>
<dbReference type="SUPFAM" id="SSF53955">
    <property type="entry name" value="Lysozyme-like"/>
    <property type="match status" value="1"/>
</dbReference>
<gene>
    <name evidence="2" type="ORF">BWGOE11_25430</name>
</gene>
<dbReference type="AlphaFoldDB" id="A0A1E8BNK9"/>
<reference evidence="2 3" key="1">
    <citation type="submission" date="2016-05" db="EMBL/GenBank/DDBJ databases">
        <title>Bacillus thuringiensis and Bacillus weihenstephanensis as novel biocontrol agents of wilt causing Verticillium species.</title>
        <authorList>
            <person name="Hollensteiner J."/>
            <person name="Wemheuer F."/>
            <person name="Harting R."/>
            <person name="Kolarzyk A."/>
            <person name="Diaz-Valerio S."/>
            <person name="Poehlein A."/>
            <person name="Brzuszkiewicz E."/>
            <person name="Nesemann K."/>
            <person name="Braus-Stromeyer S."/>
            <person name="Braus G."/>
            <person name="Daniel R."/>
            <person name="Liesegang H."/>
        </authorList>
    </citation>
    <scope>NUCLEOTIDE SEQUENCE [LARGE SCALE GENOMIC DNA]</scope>
    <source>
        <strain evidence="2 3">GOE11</strain>
    </source>
</reference>
<evidence type="ECO:0000313" key="3">
    <source>
        <dbReference type="Proteomes" id="UP000175835"/>
    </source>
</evidence>
<dbReference type="InterPro" id="IPR008258">
    <property type="entry name" value="Transglycosylase_SLT_dom_1"/>
</dbReference>
<dbReference type="Gene3D" id="1.10.530.10">
    <property type="match status" value="1"/>
</dbReference>
<proteinExistence type="predicted"/>
<name>A0A1E8BNK9_BACMY</name>
<comment type="caution">
    <text evidence="2">The sequence shown here is derived from an EMBL/GenBank/DDBJ whole genome shotgun (WGS) entry which is preliminary data.</text>
</comment>
<evidence type="ECO:0000259" key="1">
    <source>
        <dbReference type="Pfam" id="PF01464"/>
    </source>
</evidence>
<dbReference type="PATRIC" id="fig|86662.23.peg.2492"/>
<dbReference type="RefSeq" id="WP_070139309.1">
    <property type="nucleotide sequence ID" value="NZ_CP035953.1"/>
</dbReference>
<protein>
    <submittedName>
        <fullName evidence="2">Invasion protein</fullName>
    </submittedName>
</protein>
<dbReference type="Pfam" id="PF01464">
    <property type="entry name" value="SLT"/>
    <property type="match status" value="1"/>
</dbReference>
<evidence type="ECO:0000313" key="2">
    <source>
        <dbReference type="EMBL" id="OFD94870.1"/>
    </source>
</evidence>
<sequence length="171" mass="19295">MRGPLIKIGVFILVLTVGLYLAKSAYDHHTNRAKVRDTIQQISIEHGIPPWIPLSIAFHESKFDRNAVGDQGTSFGLFQLHRGGLAPKDLTNEDLKNAETNTRIAISNMINAYNRGLQQNLKGPELLKHVANTSGWPGNKGVQWTDKQTDYNKGLENSFKMFSKRQYDFIE</sequence>
<dbReference type="Proteomes" id="UP000175835">
    <property type="component" value="Unassembled WGS sequence"/>
</dbReference>
<feature type="domain" description="Transglycosylase SLT" evidence="1">
    <location>
        <begin position="39"/>
        <end position="117"/>
    </location>
</feature>
<dbReference type="EMBL" id="LXLX01000029">
    <property type="protein sequence ID" value="OFD94870.1"/>
    <property type="molecule type" value="Genomic_DNA"/>
</dbReference>
<dbReference type="InterPro" id="IPR023346">
    <property type="entry name" value="Lysozyme-like_dom_sf"/>
</dbReference>